<dbReference type="STRING" id="371731.Rsw2DRAFT_1878"/>
<dbReference type="InterPro" id="IPR027417">
    <property type="entry name" value="P-loop_NTPase"/>
</dbReference>
<dbReference type="SUPFAM" id="SSF52540">
    <property type="entry name" value="P-loop containing nucleoside triphosphate hydrolases"/>
    <property type="match status" value="1"/>
</dbReference>
<comment type="caution">
    <text evidence="1">The sequence shown here is derived from an EMBL/GenBank/DDBJ whole genome shotgun (WGS) entry which is preliminary data.</text>
</comment>
<dbReference type="GO" id="GO:0006270">
    <property type="term" value="P:DNA replication initiation"/>
    <property type="evidence" value="ECO:0007669"/>
    <property type="project" value="TreeGrafter"/>
</dbReference>
<evidence type="ECO:0008006" key="3">
    <source>
        <dbReference type="Google" id="ProtNLM"/>
    </source>
</evidence>
<dbReference type="GO" id="GO:0003688">
    <property type="term" value="F:DNA replication origin binding"/>
    <property type="evidence" value="ECO:0007669"/>
    <property type="project" value="TreeGrafter"/>
</dbReference>
<gene>
    <name evidence="1" type="ORF">Rsw2DRAFT_1878</name>
</gene>
<proteinExistence type="predicted"/>
<dbReference type="PANTHER" id="PTHR30050:SF5">
    <property type="entry name" value="DNAA REGULATORY INACTIVATOR HDA"/>
    <property type="match status" value="1"/>
</dbReference>
<dbReference type="Proteomes" id="UP000010121">
    <property type="component" value="Unassembled WGS sequence"/>
</dbReference>
<accession>C8S1F0</accession>
<name>C8S1F0_9RHOB</name>
<dbReference type="PANTHER" id="PTHR30050">
    <property type="entry name" value="CHROMOSOMAL REPLICATION INITIATOR PROTEIN DNAA"/>
    <property type="match status" value="1"/>
</dbReference>
<dbReference type="Gene3D" id="1.10.8.60">
    <property type="match status" value="1"/>
</dbReference>
<sequence length="230" mass="23745">MAFDLPTSEALGRADFCVSPANALALAALDGWRDWPGGKMLLVGPAGAGKTHLAHIWASDAGAGLIAGSALAGADLPALAQTALCVEDAESVAGNPAAEAALFHLHNLAAERGMPLLLTAATPPRDWGLGLPDLASRMQATPLTRLDAPDDALLSALLVKLFADRQISVPPNLIPYLVSRMDRSFAAARALVAALDARALALGRPITRQLAADVIDRPDDSADTVIPTSQ</sequence>
<protein>
    <recommendedName>
        <fullName evidence="3">Chromosomal replication initiator DnaA</fullName>
    </recommendedName>
</protein>
<organism evidence="1 2">
    <name type="scientific">Rhodobacter ferrooxidans</name>
    <dbReference type="NCBI Taxonomy" id="371731"/>
    <lineage>
        <taxon>Bacteria</taxon>
        <taxon>Pseudomonadati</taxon>
        <taxon>Pseudomonadota</taxon>
        <taxon>Alphaproteobacteria</taxon>
        <taxon>Rhodobacterales</taxon>
        <taxon>Rhodobacter group</taxon>
        <taxon>Rhodobacter</taxon>
    </lineage>
</organism>
<keyword evidence="2" id="KW-1185">Reference proteome</keyword>
<dbReference type="AlphaFoldDB" id="C8S1F0"/>
<dbReference type="eggNOG" id="COG0593">
    <property type="taxonomic scope" value="Bacteria"/>
</dbReference>
<evidence type="ECO:0000313" key="1">
    <source>
        <dbReference type="EMBL" id="EEW25123.1"/>
    </source>
</evidence>
<dbReference type="EMBL" id="ACYY01000011">
    <property type="protein sequence ID" value="EEW25123.1"/>
    <property type="molecule type" value="Genomic_DNA"/>
</dbReference>
<evidence type="ECO:0000313" key="2">
    <source>
        <dbReference type="Proteomes" id="UP000010121"/>
    </source>
</evidence>
<dbReference type="GO" id="GO:0005886">
    <property type="term" value="C:plasma membrane"/>
    <property type="evidence" value="ECO:0007669"/>
    <property type="project" value="TreeGrafter"/>
</dbReference>
<dbReference type="Gene3D" id="3.40.50.300">
    <property type="entry name" value="P-loop containing nucleotide triphosphate hydrolases"/>
    <property type="match status" value="2"/>
</dbReference>
<reference evidence="1 2" key="1">
    <citation type="submission" date="2009-08" db="EMBL/GenBank/DDBJ databases">
        <title>The draft genome of Rhodobacter sp. SW2.</title>
        <authorList>
            <consortium name="US DOE Joint Genome Institute (JGI-PGF)"/>
            <person name="Lucas S."/>
            <person name="Copeland A."/>
            <person name="Lapidus A."/>
            <person name="Glavina del Rio T."/>
            <person name="Tice H."/>
            <person name="Bruce D."/>
            <person name="Goodwin L."/>
            <person name="Pitluck S."/>
            <person name="Larimer F."/>
            <person name="Land M.L."/>
            <person name="Hauser L."/>
            <person name="Emerson D."/>
        </authorList>
    </citation>
    <scope>NUCLEOTIDE SEQUENCE [LARGE SCALE GENOMIC DNA]</scope>
    <source>
        <strain evidence="1 2">SW2</strain>
    </source>
</reference>